<evidence type="ECO:0000313" key="7">
    <source>
        <dbReference type="Proteomes" id="UP000054196"/>
    </source>
</evidence>
<evidence type="ECO:0000313" key="6">
    <source>
        <dbReference type="EMBL" id="EIN03775.1"/>
    </source>
</evidence>
<dbReference type="PANTHER" id="PTHR11963:SF48">
    <property type="entry name" value="DIPEPTIDASE B, ISOFORM A"/>
    <property type="match status" value="1"/>
</dbReference>
<dbReference type="GO" id="GO:0006508">
    <property type="term" value="P:proteolysis"/>
    <property type="evidence" value="ECO:0007669"/>
    <property type="project" value="UniProtKB-KW"/>
</dbReference>
<keyword evidence="3" id="KW-0645">Protease</keyword>
<name>R7S082_PUNST</name>
<evidence type="ECO:0000259" key="5">
    <source>
        <dbReference type="PROSITE" id="PS00631"/>
    </source>
</evidence>
<dbReference type="GO" id="GO:0005737">
    <property type="term" value="C:cytoplasm"/>
    <property type="evidence" value="ECO:0007669"/>
    <property type="project" value="InterPro"/>
</dbReference>
<keyword evidence="2" id="KW-0031">Aminopeptidase</keyword>
<dbReference type="GO" id="GO:0030145">
    <property type="term" value="F:manganese ion binding"/>
    <property type="evidence" value="ECO:0007669"/>
    <property type="project" value="InterPro"/>
</dbReference>
<dbReference type="SUPFAM" id="SSF53187">
    <property type="entry name" value="Zn-dependent exopeptidases"/>
    <property type="match status" value="1"/>
</dbReference>
<dbReference type="InterPro" id="IPR011356">
    <property type="entry name" value="Leucine_aapep/pepB"/>
</dbReference>
<dbReference type="RefSeq" id="XP_007389060.1">
    <property type="nucleotide sequence ID" value="XM_007388998.1"/>
</dbReference>
<dbReference type="GeneID" id="18884073"/>
<dbReference type="PANTHER" id="PTHR11963">
    <property type="entry name" value="LEUCINE AMINOPEPTIDASE-RELATED"/>
    <property type="match status" value="1"/>
</dbReference>
<dbReference type="OrthoDB" id="412814at2759"/>
<dbReference type="AlphaFoldDB" id="R7S082"/>
<accession>R7S082</accession>
<dbReference type="Gene3D" id="3.40.50.10590">
    <property type="entry name" value="Zn-dependent exopeptidases"/>
    <property type="match status" value="1"/>
</dbReference>
<protein>
    <recommendedName>
        <fullName evidence="5">Cytosol aminopeptidase domain-containing protein</fullName>
    </recommendedName>
</protein>
<dbReference type="MEROPS" id="M17.006"/>
<evidence type="ECO:0000256" key="2">
    <source>
        <dbReference type="ARBA" id="ARBA00022438"/>
    </source>
</evidence>
<keyword evidence="4" id="KW-0378">Hydrolase</keyword>
<evidence type="ECO:0000256" key="3">
    <source>
        <dbReference type="ARBA" id="ARBA00022670"/>
    </source>
</evidence>
<organism evidence="6 7">
    <name type="scientific">Punctularia strigosozonata (strain HHB-11173)</name>
    <name type="common">White-rot fungus</name>
    <dbReference type="NCBI Taxonomy" id="741275"/>
    <lineage>
        <taxon>Eukaryota</taxon>
        <taxon>Fungi</taxon>
        <taxon>Dikarya</taxon>
        <taxon>Basidiomycota</taxon>
        <taxon>Agaricomycotina</taxon>
        <taxon>Agaricomycetes</taxon>
        <taxon>Corticiales</taxon>
        <taxon>Punctulariaceae</taxon>
        <taxon>Punctularia</taxon>
    </lineage>
</organism>
<dbReference type="Gene3D" id="3.40.630.10">
    <property type="entry name" value="Zn peptidases"/>
    <property type="match status" value="1"/>
</dbReference>
<dbReference type="Pfam" id="PF00883">
    <property type="entry name" value="Peptidase_M17"/>
    <property type="match status" value="1"/>
</dbReference>
<reference evidence="7" key="1">
    <citation type="journal article" date="2012" name="Science">
        <title>The Paleozoic origin of enzymatic lignin decomposition reconstructed from 31 fungal genomes.</title>
        <authorList>
            <person name="Floudas D."/>
            <person name="Binder M."/>
            <person name="Riley R."/>
            <person name="Barry K."/>
            <person name="Blanchette R.A."/>
            <person name="Henrissat B."/>
            <person name="Martinez A.T."/>
            <person name="Otillar R."/>
            <person name="Spatafora J.W."/>
            <person name="Yadav J.S."/>
            <person name="Aerts A."/>
            <person name="Benoit I."/>
            <person name="Boyd A."/>
            <person name="Carlson A."/>
            <person name="Copeland A."/>
            <person name="Coutinho P.M."/>
            <person name="de Vries R.P."/>
            <person name="Ferreira P."/>
            <person name="Findley K."/>
            <person name="Foster B."/>
            <person name="Gaskell J."/>
            <person name="Glotzer D."/>
            <person name="Gorecki P."/>
            <person name="Heitman J."/>
            <person name="Hesse C."/>
            <person name="Hori C."/>
            <person name="Igarashi K."/>
            <person name="Jurgens J.A."/>
            <person name="Kallen N."/>
            <person name="Kersten P."/>
            <person name="Kohler A."/>
            <person name="Kuees U."/>
            <person name="Kumar T.K.A."/>
            <person name="Kuo A."/>
            <person name="LaButti K."/>
            <person name="Larrondo L.F."/>
            <person name="Lindquist E."/>
            <person name="Ling A."/>
            <person name="Lombard V."/>
            <person name="Lucas S."/>
            <person name="Lundell T."/>
            <person name="Martin R."/>
            <person name="McLaughlin D.J."/>
            <person name="Morgenstern I."/>
            <person name="Morin E."/>
            <person name="Murat C."/>
            <person name="Nagy L.G."/>
            <person name="Nolan M."/>
            <person name="Ohm R.A."/>
            <person name="Patyshakuliyeva A."/>
            <person name="Rokas A."/>
            <person name="Ruiz-Duenas F.J."/>
            <person name="Sabat G."/>
            <person name="Salamov A."/>
            <person name="Samejima M."/>
            <person name="Schmutz J."/>
            <person name="Slot J.C."/>
            <person name="St John F."/>
            <person name="Stenlid J."/>
            <person name="Sun H."/>
            <person name="Sun S."/>
            <person name="Syed K."/>
            <person name="Tsang A."/>
            <person name="Wiebenga A."/>
            <person name="Young D."/>
            <person name="Pisabarro A."/>
            <person name="Eastwood D.C."/>
            <person name="Martin F."/>
            <person name="Cullen D."/>
            <person name="Grigoriev I.V."/>
            <person name="Hibbett D.S."/>
        </authorList>
    </citation>
    <scope>NUCLEOTIDE SEQUENCE [LARGE SCALE GENOMIC DNA]</scope>
    <source>
        <strain evidence="7">HHB-11173 SS5</strain>
    </source>
</reference>
<dbReference type="Pfam" id="PF18295">
    <property type="entry name" value="Pdase_M17_N2"/>
    <property type="match status" value="1"/>
</dbReference>
<comment type="similarity">
    <text evidence="1">Belongs to the peptidase M17 family.</text>
</comment>
<dbReference type="HOGENOM" id="CLU_013734_3_1_1"/>
<sequence>MNSWSLRLPRNAHLPTSSLRPQPRHLLSFAYRRTMSSTTLVFGSSSARHDPKHYVYIGPKAQLTRKDAPFAGKIPDAAASVVAQIEDGREKSGKAWSADSSYTFAELETKTSRHLGPVRSDLIESLVRKHVHSKDDVELNILLDGKDQVLAAASAVARSFSKFSRKKESKDAAPRTVAVNIFVDSQPSTQDFPELDLLADAVRHAALLVDTPTAELNTTALVKEVEAVGARYPDTVRTTVISGEALKEHGLGALYGVGKAASAPPALAVLEYTPRQAPAKATAKLSLVGKGIVYDTGGLSIKSTAGMCEMKTDMGGAAALLTAFEALVKLELPIPVVYVGCIAENAVGPDSQRNDDIVTSLSGKSIEINNTDAEGRLVLADGIAYTTLHHSPTHVLDMATLTGAQMIATGMHHAGIMANRAGWEDLVYAAGQRSGDWCFPLLYAPEVLFKEFESKVADMKNSVRSRTNAQASCAGHFVEAHIGEGWEGEWCHVDIAGPSFRGERATGFGAALVIEVAKRLAQAA</sequence>
<dbReference type="InterPro" id="IPR041417">
    <property type="entry name" value="NPEPL1_N"/>
</dbReference>
<dbReference type="PROSITE" id="PS00631">
    <property type="entry name" value="CYTOSOL_AP"/>
    <property type="match status" value="1"/>
</dbReference>
<evidence type="ECO:0000256" key="4">
    <source>
        <dbReference type="ARBA" id="ARBA00022801"/>
    </source>
</evidence>
<evidence type="ECO:0000256" key="1">
    <source>
        <dbReference type="ARBA" id="ARBA00009528"/>
    </source>
</evidence>
<dbReference type="eggNOG" id="KOG2597">
    <property type="taxonomic scope" value="Eukaryota"/>
</dbReference>
<dbReference type="Proteomes" id="UP000054196">
    <property type="component" value="Unassembled WGS sequence"/>
</dbReference>
<dbReference type="InterPro" id="IPR000819">
    <property type="entry name" value="Peptidase_M17_C"/>
</dbReference>
<proteinExistence type="inferred from homology"/>
<keyword evidence="7" id="KW-1185">Reference proteome</keyword>
<dbReference type="EMBL" id="JH687559">
    <property type="protein sequence ID" value="EIN03775.1"/>
    <property type="molecule type" value="Genomic_DNA"/>
</dbReference>
<dbReference type="GO" id="GO:0070006">
    <property type="term" value="F:metalloaminopeptidase activity"/>
    <property type="evidence" value="ECO:0007669"/>
    <property type="project" value="InterPro"/>
</dbReference>
<dbReference type="KEGG" id="psq:PUNSTDRAFT_56027"/>
<dbReference type="CDD" id="cd00433">
    <property type="entry name" value="Peptidase_M17"/>
    <property type="match status" value="1"/>
</dbReference>
<dbReference type="PRINTS" id="PR00481">
    <property type="entry name" value="LAMNOPPTDASE"/>
</dbReference>
<gene>
    <name evidence="6" type="ORF">PUNSTDRAFT_56027</name>
</gene>
<dbReference type="OMA" id="MVCEQSD"/>
<feature type="domain" description="Cytosol aminopeptidase" evidence="5">
    <location>
        <begin position="370"/>
        <end position="377"/>
    </location>
</feature>